<sequence length="118" mass="13033">LLSGIQGAKNIVSEVNSAKRNADNGGFFQKFDFRMHKLIYEGPLVWRQARGKTVDLHVVLLEHLLVFLTKAETGGSGGGGQSNLQLKIHEAGCIPIMRLASVEVEEKVGRKRAFNLLY</sequence>
<dbReference type="InterPro" id="IPR011993">
    <property type="entry name" value="PH-like_dom_sf"/>
</dbReference>
<proteinExistence type="predicted"/>
<dbReference type="GO" id="GO:0005737">
    <property type="term" value="C:cytoplasm"/>
    <property type="evidence" value="ECO:0007669"/>
    <property type="project" value="TreeGrafter"/>
</dbReference>
<dbReference type="Pfam" id="PF17838">
    <property type="entry name" value="PH_16"/>
    <property type="match status" value="1"/>
</dbReference>
<evidence type="ECO:0000313" key="2">
    <source>
        <dbReference type="Proteomes" id="UP000050741"/>
    </source>
</evidence>
<dbReference type="Proteomes" id="UP000050741">
    <property type="component" value="Unassembled WGS sequence"/>
</dbReference>
<dbReference type="AlphaFoldDB" id="A0A183CS99"/>
<evidence type="ECO:0000259" key="1">
    <source>
        <dbReference type="Pfam" id="PF17838"/>
    </source>
</evidence>
<name>A0A183CS99_GLOPA</name>
<reference evidence="3" key="2">
    <citation type="submission" date="2016-06" db="UniProtKB">
        <authorList>
            <consortium name="WormBaseParasite"/>
        </authorList>
    </citation>
    <scope>IDENTIFICATION</scope>
</reference>
<dbReference type="WBParaSite" id="GPLIN_001575700">
    <property type="protein sequence ID" value="GPLIN_001575700"/>
    <property type="gene ID" value="GPLIN_001575700"/>
</dbReference>
<dbReference type="SUPFAM" id="SSF50729">
    <property type="entry name" value="PH domain-like"/>
    <property type="match status" value="1"/>
</dbReference>
<dbReference type="Gene3D" id="2.30.29.30">
    <property type="entry name" value="Pleckstrin-homology domain (PH domain)/Phosphotyrosine-binding domain (PTB)"/>
    <property type="match status" value="1"/>
</dbReference>
<feature type="domain" description="ARHGEF1-like PH" evidence="1">
    <location>
        <begin position="28"/>
        <end position="116"/>
    </location>
</feature>
<reference evidence="2" key="1">
    <citation type="submission" date="2014-05" db="EMBL/GenBank/DDBJ databases">
        <title>The genome and life-stage specific transcriptomes of Globodera pallida elucidate key aspects of plant parasitism by a cyst nematode.</title>
        <authorList>
            <person name="Cotton J.A."/>
            <person name="Lilley C.J."/>
            <person name="Jones L.M."/>
            <person name="Kikuchi T."/>
            <person name="Reid A.J."/>
            <person name="Thorpe P."/>
            <person name="Tsai I.J."/>
            <person name="Beasley H."/>
            <person name="Blok V."/>
            <person name="Cock P.J.A."/>
            <person name="Van den Akker S.E."/>
            <person name="Holroyd N."/>
            <person name="Hunt M."/>
            <person name="Mantelin S."/>
            <person name="Naghra H."/>
            <person name="Pain A."/>
            <person name="Palomares-Rius J.E."/>
            <person name="Zarowiecki M."/>
            <person name="Berriman M."/>
            <person name="Jones J.T."/>
            <person name="Urwin P.E."/>
        </authorList>
    </citation>
    <scope>NUCLEOTIDE SEQUENCE [LARGE SCALE GENOMIC DNA]</scope>
    <source>
        <strain evidence="2">Lindley</strain>
    </source>
</reference>
<keyword evidence="2" id="KW-1185">Reference proteome</keyword>
<dbReference type="PANTHER" id="PTHR45872:SF2">
    <property type="entry name" value="RHO GUANINE NUCLEOTIDE EXCHANGE FACTOR 2, ISOFORM D"/>
    <property type="match status" value="1"/>
</dbReference>
<dbReference type="GO" id="GO:0001664">
    <property type="term" value="F:G protein-coupled receptor binding"/>
    <property type="evidence" value="ECO:0007669"/>
    <property type="project" value="TreeGrafter"/>
</dbReference>
<dbReference type="GO" id="GO:0005085">
    <property type="term" value="F:guanyl-nucleotide exchange factor activity"/>
    <property type="evidence" value="ECO:0007669"/>
    <property type="project" value="TreeGrafter"/>
</dbReference>
<organism evidence="2 3">
    <name type="scientific">Globodera pallida</name>
    <name type="common">Potato cyst nematode worm</name>
    <name type="synonym">Heterodera pallida</name>
    <dbReference type="NCBI Taxonomy" id="36090"/>
    <lineage>
        <taxon>Eukaryota</taxon>
        <taxon>Metazoa</taxon>
        <taxon>Ecdysozoa</taxon>
        <taxon>Nematoda</taxon>
        <taxon>Chromadorea</taxon>
        <taxon>Rhabditida</taxon>
        <taxon>Tylenchina</taxon>
        <taxon>Tylenchomorpha</taxon>
        <taxon>Tylenchoidea</taxon>
        <taxon>Heteroderidae</taxon>
        <taxon>Heteroderinae</taxon>
        <taxon>Globodera</taxon>
    </lineage>
</organism>
<evidence type="ECO:0000313" key="3">
    <source>
        <dbReference type="WBParaSite" id="GPLIN_001575700"/>
    </source>
</evidence>
<protein>
    <submittedName>
        <fullName evidence="3">PH_16 domain-containing protein</fullName>
    </submittedName>
</protein>
<accession>A0A183CS99</accession>
<dbReference type="GO" id="GO:0007186">
    <property type="term" value="P:G protein-coupled receptor signaling pathway"/>
    <property type="evidence" value="ECO:0007669"/>
    <property type="project" value="TreeGrafter"/>
</dbReference>
<dbReference type="InterPro" id="IPR041020">
    <property type="entry name" value="PH_16"/>
</dbReference>
<dbReference type="PANTHER" id="PTHR45872">
    <property type="entry name" value="RHO GUANINE NUCLEOTIDE EXCHANGE FACTOR 2, ISOFORM D"/>
    <property type="match status" value="1"/>
</dbReference>